<organism evidence="2 3">
    <name type="scientific">Coprinellus micaceus</name>
    <name type="common">Glistening ink-cap mushroom</name>
    <name type="synonym">Coprinus micaceus</name>
    <dbReference type="NCBI Taxonomy" id="71717"/>
    <lineage>
        <taxon>Eukaryota</taxon>
        <taxon>Fungi</taxon>
        <taxon>Dikarya</taxon>
        <taxon>Basidiomycota</taxon>
        <taxon>Agaricomycotina</taxon>
        <taxon>Agaricomycetes</taxon>
        <taxon>Agaricomycetidae</taxon>
        <taxon>Agaricales</taxon>
        <taxon>Agaricineae</taxon>
        <taxon>Psathyrellaceae</taxon>
        <taxon>Coprinellus</taxon>
    </lineage>
</organism>
<proteinExistence type="predicted"/>
<keyword evidence="3" id="KW-1185">Reference proteome</keyword>
<dbReference type="AlphaFoldDB" id="A0A4Y7SWI5"/>
<evidence type="ECO:0000313" key="3">
    <source>
        <dbReference type="Proteomes" id="UP000298030"/>
    </source>
</evidence>
<accession>A0A4Y7SWI5</accession>
<name>A0A4Y7SWI5_COPMI</name>
<feature type="compositionally biased region" description="Low complexity" evidence="1">
    <location>
        <begin position="171"/>
        <end position="184"/>
    </location>
</feature>
<evidence type="ECO:0000256" key="1">
    <source>
        <dbReference type="SAM" id="MobiDB-lite"/>
    </source>
</evidence>
<feature type="compositionally biased region" description="Basic and acidic residues" evidence="1">
    <location>
        <begin position="67"/>
        <end position="78"/>
    </location>
</feature>
<dbReference type="OrthoDB" id="2505887at2759"/>
<dbReference type="STRING" id="71717.A0A4Y7SWI5"/>
<reference evidence="2 3" key="1">
    <citation type="journal article" date="2019" name="Nat. Ecol. Evol.">
        <title>Megaphylogeny resolves global patterns of mushroom evolution.</title>
        <authorList>
            <person name="Varga T."/>
            <person name="Krizsan K."/>
            <person name="Foldi C."/>
            <person name="Dima B."/>
            <person name="Sanchez-Garcia M."/>
            <person name="Sanchez-Ramirez S."/>
            <person name="Szollosi G.J."/>
            <person name="Szarkandi J.G."/>
            <person name="Papp V."/>
            <person name="Albert L."/>
            <person name="Andreopoulos W."/>
            <person name="Angelini C."/>
            <person name="Antonin V."/>
            <person name="Barry K.W."/>
            <person name="Bougher N.L."/>
            <person name="Buchanan P."/>
            <person name="Buyck B."/>
            <person name="Bense V."/>
            <person name="Catcheside P."/>
            <person name="Chovatia M."/>
            <person name="Cooper J."/>
            <person name="Damon W."/>
            <person name="Desjardin D."/>
            <person name="Finy P."/>
            <person name="Geml J."/>
            <person name="Haridas S."/>
            <person name="Hughes K."/>
            <person name="Justo A."/>
            <person name="Karasinski D."/>
            <person name="Kautmanova I."/>
            <person name="Kiss B."/>
            <person name="Kocsube S."/>
            <person name="Kotiranta H."/>
            <person name="LaButti K.M."/>
            <person name="Lechner B.E."/>
            <person name="Liimatainen K."/>
            <person name="Lipzen A."/>
            <person name="Lukacs Z."/>
            <person name="Mihaltcheva S."/>
            <person name="Morgado L.N."/>
            <person name="Niskanen T."/>
            <person name="Noordeloos M.E."/>
            <person name="Ohm R.A."/>
            <person name="Ortiz-Santana B."/>
            <person name="Ovrebo C."/>
            <person name="Racz N."/>
            <person name="Riley R."/>
            <person name="Savchenko A."/>
            <person name="Shiryaev A."/>
            <person name="Soop K."/>
            <person name="Spirin V."/>
            <person name="Szebenyi C."/>
            <person name="Tomsovsky M."/>
            <person name="Tulloss R.E."/>
            <person name="Uehling J."/>
            <person name="Grigoriev I.V."/>
            <person name="Vagvolgyi C."/>
            <person name="Papp T."/>
            <person name="Martin F.M."/>
            <person name="Miettinen O."/>
            <person name="Hibbett D.S."/>
            <person name="Nagy L.G."/>
        </authorList>
    </citation>
    <scope>NUCLEOTIDE SEQUENCE [LARGE SCALE GENOMIC DNA]</scope>
    <source>
        <strain evidence="2 3">FP101781</strain>
    </source>
</reference>
<protein>
    <recommendedName>
        <fullName evidence="4">PWWP domain-containing protein</fullName>
    </recommendedName>
</protein>
<evidence type="ECO:0000313" key="2">
    <source>
        <dbReference type="EMBL" id="TEB25988.1"/>
    </source>
</evidence>
<feature type="region of interest" description="Disordered" evidence="1">
    <location>
        <begin position="792"/>
        <end position="828"/>
    </location>
</feature>
<dbReference type="Proteomes" id="UP000298030">
    <property type="component" value="Unassembled WGS sequence"/>
</dbReference>
<feature type="region of interest" description="Disordered" evidence="1">
    <location>
        <begin position="514"/>
        <end position="536"/>
    </location>
</feature>
<comment type="caution">
    <text evidence="2">The sequence shown here is derived from an EMBL/GenBank/DDBJ whole genome shotgun (WGS) entry which is preliminary data.</text>
</comment>
<feature type="compositionally biased region" description="Basic residues" evidence="1">
    <location>
        <begin position="127"/>
        <end position="137"/>
    </location>
</feature>
<feature type="compositionally biased region" description="Low complexity" evidence="1">
    <location>
        <begin position="19"/>
        <end position="32"/>
    </location>
</feature>
<feature type="compositionally biased region" description="Polar residues" evidence="1">
    <location>
        <begin position="672"/>
        <end position="685"/>
    </location>
</feature>
<gene>
    <name evidence="2" type="ORF">FA13DRAFT_1737891</name>
</gene>
<feature type="region of interest" description="Disordered" evidence="1">
    <location>
        <begin position="375"/>
        <end position="407"/>
    </location>
</feature>
<dbReference type="EMBL" id="QPFP01000052">
    <property type="protein sequence ID" value="TEB25988.1"/>
    <property type="molecule type" value="Genomic_DNA"/>
</dbReference>
<feature type="region of interest" description="Disordered" evidence="1">
    <location>
        <begin position="1"/>
        <end position="220"/>
    </location>
</feature>
<sequence>MSESPLAQKVMPRRRAARRASAAAAAQMQSSSDSEREEEPEWNPGKSKGARSGKRLEKGRSTGSILEPRRSADEERRRSSPIKTYSVKRKRRAAALADDEDSTTSDDVAPPSLAIVASISAPLPSKPKPRPRPKAKLKVSAPADRDTSGLGDGEESDLTPLSSPTDLREGAAPSATPVVPAVPSRPLRGHPMFTSAASKAPEEKRPSTPKKSSRRAKEVEEGWELGQLGQHVWVRLDGKNSQTAGVFMRNSTSEETVWWPGLVLSIQFKPPLNVKLYGEPSRRVTIIEPCRENIRPRLINKSFARFTCYEDALQCRHPNAGSSSPRKKGKFMDAQKAAWEKAKTLMHENAGTLPLEADDLPPPFLVVSTSLRRTESQTSVDVKPAKVGKRNTASKARQGKRKRAPTEEADDILDVDDMEGFVDENNLGDLENLDPGDQCLARESRGNAYWPAKVLEYHPPSKRGEEAQYKVVYLDYKEAMIPMSYVAAPGSVEFATCKLGTIASAVVDDTIDAEDEQDPSDLRDPSPPPHGSLPSKDDFMQLEIREQFAYVKPVLQAILRNEYRPTKAKFERFLANDKVFMSNLNKSSAMSGMIVPSDVILLTSYLKWWVLRGEVDTQRKDSVDVDEGDDDAVSVIAPESVVTEPLPSIAPSSPHLSERTMSPGVEPPPSSLAPSGSVPATQSTVNEEDQQEESDRMDTREDGVDALIPNGVLARQVGSPGYEALTAWQRLDFCLNVLKQEAIRQILLWRKGERTSIELLSEDEEQVLYEKGQELLEERDWVMDIIRLRKKEEAEHRASNPLGLRGDQTVSRKGRTLTRKNYAESDSD</sequence>
<evidence type="ECO:0008006" key="4">
    <source>
        <dbReference type="Google" id="ProtNLM"/>
    </source>
</evidence>
<feature type="region of interest" description="Disordered" evidence="1">
    <location>
        <begin position="644"/>
        <end position="701"/>
    </location>
</feature>